<evidence type="ECO:0000313" key="1">
    <source>
        <dbReference type="EMBL" id="GAA3622965.1"/>
    </source>
</evidence>
<gene>
    <name evidence="1" type="ORF">GCM10022223_44940</name>
</gene>
<sequence length="41" mass="4549">MLNAIPRGEEAVEVFDAAPALARNPHFFEIKRARSDGLSHD</sequence>
<keyword evidence="2" id="KW-1185">Reference proteome</keyword>
<dbReference type="Pfam" id="PF22234">
    <property type="entry name" value="Rv2466c-like"/>
    <property type="match status" value="1"/>
</dbReference>
<comment type="caution">
    <text evidence="1">The sequence shown here is derived from an EMBL/GenBank/DDBJ whole genome shotgun (WGS) entry which is preliminary data.</text>
</comment>
<organism evidence="1 2">
    <name type="scientific">Kineosporia mesophila</name>
    <dbReference type="NCBI Taxonomy" id="566012"/>
    <lineage>
        <taxon>Bacteria</taxon>
        <taxon>Bacillati</taxon>
        <taxon>Actinomycetota</taxon>
        <taxon>Actinomycetes</taxon>
        <taxon>Kineosporiales</taxon>
        <taxon>Kineosporiaceae</taxon>
        <taxon>Kineosporia</taxon>
    </lineage>
</organism>
<dbReference type="Proteomes" id="UP001501074">
    <property type="component" value="Unassembled WGS sequence"/>
</dbReference>
<dbReference type="InterPro" id="IPR053977">
    <property type="entry name" value="Rv2466c-like"/>
</dbReference>
<dbReference type="EMBL" id="BAAAZO010000009">
    <property type="protein sequence ID" value="GAA3622965.1"/>
    <property type="molecule type" value="Genomic_DNA"/>
</dbReference>
<name>A0ABP6ZZW7_9ACTN</name>
<dbReference type="Gene3D" id="3.40.30.10">
    <property type="entry name" value="Glutaredoxin"/>
    <property type="match status" value="1"/>
</dbReference>
<proteinExistence type="predicted"/>
<evidence type="ECO:0000313" key="2">
    <source>
        <dbReference type="Proteomes" id="UP001501074"/>
    </source>
</evidence>
<protein>
    <submittedName>
        <fullName evidence="1">Uncharacterized protein</fullName>
    </submittedName>
</protein>
<reference evidence="2" key="1">
    <citation type="journal article" date="2019" name="Int. J. Syst. Evol. Microbiol.">
        <title>The Global Catalogue of Microorganisms (GCM) 10K type strain sequencing project: providing services to taxonomists for standard genome sequencing and annotation.</title>
        <authorList>
            <consortium name="The Broad Institute Genomics Platform"/>
            <consortium name="The Broad Institute Genome Sequencing Center for Infectious Disease"/>
            <person name="Wu L."/>
            <person name="Ma J."/>
        </authorList>
    </citation>
    <scope>NUCLEOTIDE SEQUENCE [LARGE SCALE GENOMIC DNA]</scope>
    <source>
        <strain evidence="2">JCM 16902</strain>
    </source>
</reference>
<accession>A0ABP6ZZW7</accession>